<dbReference type="EMBL" id="JABTTQ020000002">
    <property type="protein sequence ID" value="KAK6162366.1"/>
    <property type="molecule type" value="Genomic_DNA"/>
</dbReference>
<comment type="similarity">
    <text evidence="1 4">Belongs to the short-chain dehydrogenases/reductases (SDR) family.</text>
</comment>
<dbReference type="Pfam" id="PF00106">
    <property type="entry name" value="adh_short"/>
    <property type="match status" value="1"/>
</dbReference>
<comment type="caution">
    <text evidence="5">The sequence shown here is derived from an EMBL/GenBank/DDBJ whole genome shotgun (WGS) entry which is preliminary data.</text>
</comment>
<evidence type="ECO:0000256" key="2">
    <source>
        <dbReference type="ARBA" id="ARBA00022857"/>
    </source>
</evidence>
<keyword evidence="6" id="KW-1185">Reference proteome</keyword>
<evidence type="ECO:0000256" key="3">
    <source>
        <dbReference type="ARBA" id="ARBA00023002"/>
    </source>
</evidence>
<evidence type="ECO:0000256" key="4">
    <source>
        <dbReference type="RuleBase" id="RU000363"/>
    </source>
</evidence>
<organism evidence="5 6">
    <name type="scientific">Rehmannia glutinosa</name>
    <name type="common">Chinese foxglove</name>
    <dbReference type="NCBI Taxonomy" id="99300"/>
    <lineage>
        <taxon>Eukaryota</taxon>
        <taxon>Viridiplantae</taxon>
        <taxon>Streptophyta</taxon>
        <taxon>Embryophyta</taxon>
        <taxon>Tracheophyta</taxon>
        <taxon>Spermatophyta</taxon>
        <taxon>Magnoliopsida</taxon>
        <taxon>eudicotyledons</taxon>
        <taxon>Gunneridae</taxon>
        <taxon>Pentapetalae</taxon>
        <taxon>asterids</taxon>
        <taxon>lamiids</taxon>
        <taxon>Lamiales</taxon>
        <taxon>Orobanchaceae</taxon>
        <taxon>Rehmannieae</taxon>
        <taxon>Rehmannia</taxon>
    </lineage>
</organism>
<protein>
    <recommendedName>
        <fullName evidence="7">Short-chain dehydrogenase/reductase</fullName>
    </recommendedName>
</protein>
<dbReference type="PRINTS" id="PR00080">
    <property type="entry name" value="SDRFAMILY"/>
</dbReference>
<dbReference type="Gene3D" id="3.40.50.720">
    <property type="entry name" value="NAD(P)-binding Rossmann-like Domain"/>
    <property type="match status" value="1"/>
</dbReference>
<dbReference type="SUPFAM" id="SSF51735">
    <property type="entry name" value="NAD(P)-binding Rossmann-fold domains"/>
    <property type="match status" value="1"/>
</dbReference>
<dbReference type="InterPro" id="IPR002347">
    <property type="entry name" value="SDR_fam"/>
</dbReference>
<name>A0ABR0XT17_REHGL</name>
<evidence type="ECO:0000313" key="5">
    <source>
        <dbReference type="EMBL" id="KAK6162366.1"/>
    </source>
</evidence>
<evidence type="ECO:0000256" key="1">
    <source>
        <dbReference type="ARBA" id="ARBA00006484"/>
    </source>
</evidence>
<accession>A0ABR0XT17</accession>
<reference evidence="5 6" key="1">
    <citation type="journal article" date="2021" name="Comput. Struct. Biotechnol. J.">
        <title>De novo genome assembly of the potent medicinal plant Rehmannia glutinosa using nanopore technology.</title>
        <authorList>
            <person name="Ma L."/>
            <person name="Dong C."/>
            <person name="Song C."/>
            <person name="Wang X."/>
            <person name="Zheng X."/>
            <person name="Niu Y."/>
            <person name="Chen S."/>
            <person name="Feng W."/>
        </authorList>
    </citation>
    <scope>NUCLEOTIDE SEQUENCE [LARGE SCALE GENOMIC DNA]</scope>
    <source>
        <strain evidence="5">DH-2019</strain>
    </source>
</reference>
<gene>
    <name evidence="5" type="ORF">DH2020_002207</name>
</gene>
<dbReference type="PRINTS" id="PR00081">
    <property type="entry name" value="GDHRDH"/>
</dbReference>
<keyword evidence="2" id="KW-0521">NADP</keyword>
<dbReference type="Proteomes" id="UP001318860">
    <property type="component" value="Unassembled WGS sequence"/>
</dbReference>
<evidence type="ECO:0008006" key="7">
    <source>
        <dbReference type="Google" id="ProtNLM"/>
    </source>
</evidence>
<keyword evidence="3" id="KW-0560">Oxidoreductase</keyword>
<proteinExistence type="inferred from homology"/>
<dbReference type="PANTHER" id="PTHR43490:SF98">
    <property type="entry name" value="OS02G0640600 PROTEIN"/>
    <property type="match status" value="1"/>
</dbReference>
<dbReference type="PANTHER" id="PTHR43490">
    <property type="entry name" value="(+)-NEOMENTHOL DEHYDROGENASE"/>
    <property type="match status" value="1"/>
</dbReference>
<evidence type="ECO:0000313" key="6">
    <source>
        <dbReference type="Proteomes" id="UP001318860"/>
    </source>
</evidence>
<dbReference type="InterPro" id="IPR036291">
    <property type="entry name" value="NAD(P)-bd_dom_sf"/>
</dbReference>
<sequence length="248" mass="27048">MAELTKRYAVVTGANKGIGLEICRQLVSQGITVVLTARDEKKGLEAVEKLKGSCASDSVIFHQLQVTDLASIASLAQFIKSQFGKLDILVNNAGILGAVVDADAFKASVETASRVSLLSRINIPSEWAKSILNEAENLTEERIDEVLNVFLKDFKEGSLEAKDWPQYFSAYIVSKAAMATYTRILAKKYPGFRINCVCPGYVKTDINYNTGLLTVEDGAEGPVRLALLPDDGPSGLFFVRKEVSSFEE</sequence>